<proteinExistence type="predicted"/>
<reference evidence="3" key="1">
    <citation type="journal article" date="2012" name="J. Bacteriol.">
        <title>Genome sequence of the haloalkaliphilic methanotrophic bacterium Methylomicrobium alcaliphilum 20Z.</title>
        <authorList>
            <person name="Vuilleumier S."/>
            <person name="Khmelenina V.N."/>
            <person name="Bringel F."/>
            <person name="Reshetnikov A.S."/>
            <person name="Lajus A."/>
            <person name="Mangenot S."/>
            <person name="Rouy Z."/>
            <person name="Op den Camp H.J."/>
            <person name="Jetten M.S."/>
            <person name="Dispirito A.A."/>
            <person name="Dunfield P."/>
            <person name="Klotz M.G."/>
            <person name="Semrau J.D."/>
            <person name="Stein L.Y."/>
            <person name="Barbe V."/>
            <person name="Medigue C."/>
            <person name="Trotsenko Y.A."/>
            <person name="Kalyuzhnaya M.G."/>
        </authorList>
    </citation>
    <scope>NUCLEOTIDE SEQUENCE [LARGE SCALE GENOMIC DNA]</scope>
    <source>
        <strain evidence="3">DSM 19304 / NCIMB 14124 / VKM B-2133 / 20Z</strain>
    </source>
</reference>
<dbReference type="PANTHER" id="PTHR46182:SF2">
    <property type="entry name" value="FI19480P1"/>
    <property type="match status" value="1"/>
</dbReference>
<dbReference type="RefSeq" id="WP_014149421.1">
    <property type="nucleotide sequence ID" value="NC_016112.1"/>
</dbReference>
<dbReference type="PATRIC" id="fig|271065.3.peg.3076"/>
<protein>
    <recommendedName>
        <fullName evidence="1">PKD/Chitinase domain-containing protein</fullName>
    </recommendedName>
</protein>
<dbReference type="Proteomes" id="UP000008315">
    <property type="component" value="Chromosome"/>
</dbReference>
<dbReference type="InterPro" id="IPR029865">
    <property type="entry name" value="KIAA0319-like"/>
</dbReference>
<dbReference type="AlphaFoldDB" id="G4T1Y3"/>
<name>G4T1Y3_META2</name>
<dbReference type="HOGENOM" id="CLU_498569_0_0_6"/>
<gene>
    <name evidence="2" type="ordered locus">MEALZ_2991</name>
</gene>
<evidence type="ECO:0000313" key="2">
    <source>
        <dbReference type="EMBL" id="CCE24657.1"/>
    </source>
</evidence>
<dbReference type="GO" id="GO:0016020">
    <property type="term" value="C:membrane"/>
    <property type="evidence" value="ECO:0007669"/>
    <property type="project" value="TreeGrafter"/>
</dbReference>
<dbReference type="SMART" id="SM00089">
    <property type="entry name" value="PKD"/>
    <property type="match status" value="2"/>
</dbReference>
<sequence>MTILDLSSGSLEPVNIKPHKENRGRTNCFKRNSKSQLLIGLMIAISSLSLSQVAEAAPPKVRIDKIAPVDEGTVVTLNGSNTFDVDGKELTYTWRQVQGPDVVINNPNTPIASFTAPTIEKTNKRSKPLRLRFELEADNGDDRRATAKRRVAVRVLPVNNPPIANAGPNRSVTWEAASSGIDLNASGSTDDGQIIQYRWKLLTKRNQLPRGAKVRLTNRRAELASFTFTSPDQTSPVTLDFELFVRDNDRAIDRTNVSITVAEGLASPVANAGSDQSVNSGASINLSGAGSTGTINSYVWEQTSGPSVTLSDANSVTTGFTAPTVTGATVLTFKLTTTNSTGSSEDTVRVTVNPIEAAPVANAGSAQTVTSGASVTLNGTGSTGTIDSYTWEQTAGPSVTLSNPSSASAGFTAPTVATPTVLTFRLTTTNSAGSSSATVNVTVNPQASGNISATLETDDVTLNDPTVLLLSNIQGGSQPYTITVDWGDGEITGPVTLNSGVTNYNVEDFYYEEVGSYNITVTIRDASNQTTILTENITVAESAECN</sequence>
<dbReference type="KEGG" id="mah:MEALZ_2991"/>
<dbReference type="InterPro" id="IPR022409">
    <property type="entry name" value="PKD/Chitinase_dom"/>
</dbReference>
<feature type="domain" description="PKD/Chitinase" evidence="1">
    <location>
        <begin position="269"/>
        <end position="355"/>
    </location>
</feature>
<feature type="domain" description="PKD/Chitinase" evidence="1">
    <location>
        <begin position="360"/>
        <end position="446"/>
    </location>
</feature>
<keyword evidence="3" id="KW-1185">Reference proteome</keyword>
<dbReference type="Gene3D" id="2.60.40.10">
    <property type="entry name" value="Immunoglobulins"/>
    <property type="match status" value="5"/>
</dbReference>
<dbReference type="STRING" id="1091494.MEALZ_2991"/>
<dbReference type="Pfam" id="PF22352">
    <property type="entry name" value="K319L-like_PKD"/>
    <property type="match status" value="4"/>
</dbReference>
<evidence type="ECO:0000313" key="3">
    <source>
        <dbReference type="Proteomes" id="UP000008315"/>
    </source>
</evidence>
<accession>G4T1Y3</accession>
<dbReference type="InterPro" id="IPR013783">
    <property type="entry name" value="Ig-like_fold"/>
</dbReference>
<organism evidence="2 3">
    <name type="scientific">Methylotuvimicrobium alcaliphilum (strain DSM 19304 / NCIMB 14124 / VKM B-2133 / 20Z)</name>
    <name type="common">Methylomicrobium alcaliphilum</name>
    <dbReference type="NCBI Taxonomy" id="1091494"/>
    <lineage>
        <taxon>Bacteria</taxon>
        <taxon>Pseudomonadati</taxon>
        <taxon>Pseudomonadota</taxon>
        <taxon>Gammaproteobacteria</taxon>
        <taxon>Methylococcales</taxon>
        <taxon>Methylococcaceae</taxon>
        <taxon>Methylotuvimicrobium</taxon>
    </lineage>
</organism>
<dbReference type="PANTHER" id="PTHR46182">
    <property type="entry name" value="FI19480P1"/>
    <property type="match status" value="1"/>
</dbReference>
<evidence type="ECO:0000259" key="1">
    <source>
        <dbReference type="SMART" id="SM00089"/>
    </source>
</evidence>
<dbReference type="GO" id="GO:0031410">
    <property type="term" value="C:cytoplasmic vesicle"/>
    <property type="evidence" value="ECO:0007669"/>
    <property type="project" value="TreeGrafter"/>
</dbReference>
<dbReference type="InterPro" id="IPR035986">
    <property type="entry name" value="PKD_dom_sf"/>
</dbReference>
<dbReference type="EMBL" id="FO082060">
    <property type="protein sequence ID" value="CCE24657.1"/>
    <property type="molecule type" value="Genomic_DNA"/>
</dbReference>
<dbReference type="SUPFAM" id="SSF49299">
    <property type="entry name" value="PKD domain"/>
    <property type="match status" value="2"/>
</dbReference>